<protein>
    <submittedName>
        <fullName evidence="1">Type III restriction enzyme</fullName>
    </submittedName>
</protein>
<gene>
    <name evidence="1" type="ORF">SAMN04488117_1305</name>
</gene>
<sequence>MELLGFQERAASQIADRFATYSSDPLLVSRTTNVPFLQTLVSITGSGKTLMLADAISQIRDGMPIAPIVLWISKGRVVVSQTFENLSSGKYADNLSGFTVMPLL</sequence>
<feature type="non-terminal residue" evidence="1">
    <location>
        <position position="104"/>
    </location>
</feature>
<accession>A0A1G7UZE0</accession>
<dbReference type="AlphaFoldDB" id="A0A1G7UZE0"/>
<proteinExistence type="predicted"/>
<evidence type="ECO:0000313" key="1">
    <source>
        <dbReference type="EMBL" id="SDG52499.1"/>
    </source>
</evidence>
<dbReference type="Proteomes" id="UP000182284">
    <property type="component" value="Unassembled WGS sequence"/>
</dbReference>
<reference evidence="1 2" key="1">
    <citation type="submission" date="2016-10" db="EMBL/GenBank/DDBJ databases">
        <authorList>
            <person name="de Groot N.N."/>
        </authorList>
    </citation>
    <scope>NUCLEOTIDE SEQUENCE [LARGE SCALE GENOMIC DNA]</scope>
    <source>
        <strain evidence="1 2">DSM 27375</strain>
    </source>
</reference>
<organism evidence="1 2">
    <name type="scientific">Celeribacter baekdonensis</name>
    <dbReference type="NCBI Taxonomy" id="875171"/>
    <lineage>
        <taxon>Bacteria</taxon>
        <taxon>Pseudomonadati</taxon>
        <taxon>Pseudomonadota</taxon>
        <taxon>Alphaproteobacteria</taxon>
        <taxon>Rhodobacterales</taxon>
        <taxon>Roseobacteraceae</taxon>
        <taxon>Celeribacter</taxon>
    </lineage>
</organism>
<dbReference type="RefSeq" id="WP_218129419.1">
    <property type="nucleotide sequence ID" value="NZ_FNBL01000030.1"/>
</dbReference>
<evidence type="ECO:0000313" key="2">
    <source>
        <dbReference type="Proteomes" id="UP000182284"/>
    </source>
</evidence>
<name>A0A1G7UZE0_9RHOB</name>
<dbReference type="EMBL" id="FNBL01000030">
    <property type="protein sequence ID" value="SDG52499.1"/>
    <property type="molecule type" value="Genomic_DNA"/>
</dbReference>